<evidence type="ECO:0000256" key="10">
    <source>
        <dbReference type="ARBA" id="ARBA00040590"/>
    </source>
</evidence>
<dbReference type="SUPFAM" id="SSF47113">
    <property type="entry name" value="Histone-fold"/>
    <property type="match status" value="1"/>
</dbReference>
<evidence type="ECO:0000256" key="9">
    <source>
        <dbReference type="ARBA" id="ARBA00038129"/>
    </source>
</evidence>
<dbReference type="GO" id="GO:0046982">
    <property type="term" value="F:protein heterodimerization activity"/>
    <property type="evidence" value="ECO:0007669"/>
    <property type="project" value="InterPro"/>
</dbReference>
<evidence type="ECO:0000256" key="11">
    <source>
        <dbReference type="ARBA" id="ARBA00042333"/>
    </source>
</evidence>
<evidence type="ECO:0000256" key="13">
    <source>
        <dbReference type="SAM" id="MobiDB-lite"/>
    </source>
</evidence>
<feature type="compositionally biased region" description="Low complexity" evidence="13">
    <location>
        <begin position="106"/>
        <end position="142"/>
    </location>
</feature>
<comment type="subcellular location">
    <subcellularLocation>
        <location evidence="1">Nucleus</location>
    </subcellularLocation>
</comment>
<evidence type="ECO:0000256" key="7">
    <source>
        <dbReference type="ARBA" id="ARBA00025263"/>
    </source>
</evidence>
<comment type="similarity">
    <text evidence="9">Belongs to the NFYC/HAP5 subunit family.</text>
</comment>
<keyword evidence="3" id="KW-0238">DNA-binding</keyword>
<feature type="region of interest" description="Disordered" evidence="13">
    <location>
        <begin position="101"/>
        <end position="169"/>
    </location>
</feature>
<comment type="function">
    <text evidence="7">Component of the sequence-specific heterotrimeric transcription factor (NF-Y) which specifically recognizes a 5'-CCAAT-3' box motif found in the promoters of its target genes. NF-Y can function as both an activator and a repressor, depending on its interacting cofactors.</text>
</comment>
<dbReference type="GO" id="GO:0001228">
    <property type="term" value="F:DNA-binding transcription activator activity, RNA polymerase II-specific"/>
    <property type="evidence" value="ECO:0007669"/>
    <property type="project" value="TreeGrafter"/>
</dbReference>
<comment type="subunit">
    <text evidence="8">Heterotrimeric transcription factor composed of three components, NF-YA, NF-YB and NF-YC. NF-YB and NF-YC must interact and dimerize for NF-YA association and DNA binding.</text>
</comment>
<evidence type="ECO:0000256" key="1">
    <source>
        <dbReference type="ARBA" id="ARBA00004123"/>
    </source>
</evidence>
<evidence type="ECO:0000256" key="12">
    <source>
        <dbReference type="ARBA" id="ARBA00042663"/>
    </source>
</evidence>
<sequence length="169" mass="18891">MKLAGDVKMVSAEAPVLFAKEAQIFITELTLGAWIHTEENQHQTLQRHDIAMANTKCDEFDFLTDVPRDEWKPAKHQEKLRWYVTLAEPVQDCCRLAQQPTADQVPGQQQGQQTPSSTSTIKPGQIIGAQPQQGQTTPVTMQVKKVSRSRPIHTVKPSRPRAALNGPCR</sequence>
<evidence type="ECO:0000259" key="14">
    <source>
        <dbReference type="Pfam" id="PF00125"/>
    </source>
</evidence>
<accession>A0A6B0R1C9</accession>
<dbReference type="PANTHER" id="PTHR10252:SF8">
    <property type="entry name" value="NUCLEAR TRANSCRIPTION FACTOR Y SUBUNIT GAMMA"/>
    <property type="match status" value="1"/>
</dbReference>
<evidence type="ECO:0000256" key="5">
    <source>
        <dbReference type="ARBA" id="ARBA00023163"/>
    </source>
</evidence>
<keyword evidence="16" id="KW-1185">Reference proteome</keyword>
<keyword evidence="4" id="KW-0010">Activator</keyword>
<dbReference type="CDD" id="cd22908">
    <property type="entry name" value="HFD_NFYC-like"/>
    <property type="match status" value="1"/>
</dbReference>
<protein>
    <recommendedName>
        <fullName evidence="10">Nuclear transcription factor Y subunit gamma</fullName>
    </recommendedName>
    <alternativeName>
        <fullName evidence="11">CAAT box DNA-binding protein subunit C</fullName>
    </alternativeName>
    <alternativeName>
        <fullName evidence="12">Nuclear transcription factor Y subunit C</fullName>
    </alternativeName>
</protein>
<gene>
    <name evidence="15" type="ORF">E5288_WYG001475</name>
</gene>
<dbReference type="Proteomes" id="UP000322234">
    <property type="component" value="Unassembled WGS sequence"/>
</dbReference>
<feature type="domain" description="Core Histone H2A/H2B/H3" evidence="14">
    <location>
        <begin position="5"/>
        <end position="53"/>
    </location>
</feature>
<evidence type="ECO:0000256" key="8">
    <source>
        <dbReference type="ARBA" id="ARBA00025911"/>
    </source>
</evidence>
<dbReference type="InterPro" id="IPR050568">
    <property type="entry name" value="Transcr_DNA_Rep_Reg"/>
</dbReference>
<dbReference type="PANTHER" id="PTHR10252">
    <property type="entry name" value="HISTONE-LIKE TRANSCRIPTION FACTOR CCAAT-RELATED"/>
    <property type="match status" value="1"/>
</dbReference>
<keyword evidence="6" id="KW-0539">Nucleus</keyword>
<evidence type="ECO:0000256" key="6">
    <source>
        <dbReference type="ARBA" id="ARBA00023242"/>
    </source>
</evidence>
<dbReference type="EMBL" id="VBQZ03000016">
    <property type="protein sequence ID" value="MXQ83370.1"/>
    <property type="molecule type" value="Genomic_DNA"/>
</dbReference>
<dbReference type="InterPro" id="IPR009072">
    <property type="entry name" value="Histone-fold"/>
</dbReference>
<name>A0A6B0R1C9_9CETA</name>
<evidence type="ECO:0000256" key="4">
    <source>
        <dbReference type="ARBA" id="ARBA00023159"/>
    </source>
</evidence>
<feature type="compositionally biased region" description="Basic residues" evidence="13">
    <location>
        <begin position="145"/>
        <end position="159"/>
    </location>
</feature>
<evidence type="ECO:0000256" key="3">
    <source>
        <dbReference type="ARBA" id="ARBA00023125"/>
    </source>
</evidence>
<proteinExistence type="inferred from homology"/>
<keyword evidence="5" id="KW-0804">Transcription</keyword>
<dbReference type="AlphaFoldDB" id="A0A6B0R1C9"/>
<keyword evidence="2" id="KW-0805">Transcription regulation</keyword>
<organism evidence="15 16">
    <name type="scientific">Bos mutus</name>
    <name type="common">wild yak</name>
    <dbReference type="NCBI Taxonomy" id="72004"/>
    <lineage>
        <taxon>Eukaryota</taxon>
        <taxon>Metazoa</taxon>
        <taxon>Chordata</taxon>
        <taxon>Craniata</taxon>
        <taxon>Vertebrata</taxon>
        <taxon>Euteleostomi</taxon>
        <taxon>Mammalia</taxon>
        <taxon>Eutheria</taxon>
        <taxon>Laurasiatheria</taxon>
        <taxon>Artiodactyla</taxon>
        <taxon>Ruminantia</taxon>
        <taxon>Pecora</taxon>
        <taxon>Bovidae</taxon>
        <taxon>Bovinae</taxon>
        <taxon>Bos</taxon>
    </lineage>
</organism>
<evidence type="ECO:0000313" key="16">
    <source>
        <dbReference type="Proteomes" id="UP000322234"/>
    </source>
</evidence>
<dbReference type="Gene3D" id="1.10.20.10">
    <property type="entry name" value="Histone, subunit A"/>
    <property type="match status" value="1"/>
</dbReference>
<comment type="caution">
    <text evidence="15">The sequence shown here is derived from an EMBL/GenBank/DDBJ whole genome shotgun (WGS) entry which is preliminary data.</text>
</comment>
<evidence type="ECO:0000256" key="2">
    <source>
        <dbReference type="ARBA" id="ARBA00023015"/>
    </source>
</evidence>
<dbReference type="GO" id="GO:0000978">
    <property type="term" value="F:RNA polymerase II cis-regulatory region sequence-specific DNA binding"/>
    <property type="evidence" value="ECO:0007669"/>
    <property type="project" value="TreeGrafter"/>
</dbReference>
<dbReference type="GO" id="GO:0016602">
    <property type="term" value="C:CCAAT-binding factor complex"/>
    <property type="evidence" value="ECO:0007669"/>
    <property type="project" value="TreeGrafter"/>
</dbReference>
<reference evidence="15" key="1">
    <citation type="submission" date="2019-10" db="EMBL/GenBank/DDBJ databases">
        <title>The sequence and de novo assembly of the wild yak genome.</title>
        <authorList>
            <person name="Liu Y."/>
        </authorList>
    </citation>
    <scope>NUCLEOTIDE SEQUENCE [LARGE SCALE GENOMIC DNA]</scope>
    <source>
        <strain evidence="15">WY2019</strain>
    </source>
</reference>
<dbReference type="Pfam" id="PF00125">
    <property type="entry name" value="Histone"/>
    <property type="match status" value="1"/>
</dbReference>
<evidence type="ECO:0000313" key="15">
    <source>
        <dbReference type="EMBL" id="MXQ83370.1"/>
    </source>
</evidence>
<dbReference type="InterPro" id="IPR007125">
    <property type="entry name" value="H2A/H2B/H3"/>
</dbReference>